<name>A0A1B2F4I5_PSEPU</name>
<gene>
    <name evidence="1" type="ORF">IEC33019_1520</name>
</gene>
<reference evidence="1" key="1">
    <citation type="submission" date="2016-07" db="EMBL/GenBank/DDBJ databases">
        <title>New class B carbapenemase carried by novel plasmid in Pseudomonas putida enviromental strain in eastern Amazonia.</title>
        <authorList>
            <person name="Souza C.O."/>
            <person name="Lima K.V."/>
            <person name="Brasiliense D.M."/>
            <person name="Perez-Chaparro P.J."/>
            <person name="Mamizuka E.M."/>
            <person name="Lima M.O."/>
            <person name="Lima L.N."/>
            <person name="McCulloch J.A."/>
        </authorList>
    </citation>
    <scope>NUCLEOTIDE SEQUENCE [LARGE SCALE GENOMIC DNA]</scope>
    <source>
        <strain evidence="1">IEC33019</strain>
    </source>
</reference>
<sequence length="185" mass="20592">MVIDKAFEHVVTHVKPQLLPDGYVTAIRAWHIRMRQGSLKYCEGDGSHVLLVDASQAVQAGFPAVVGHCISHYRRESLAIKRSGANPHLRLLFNLQSPALMAFIRPAIFCESALERQDASCTSTLSETMNMHIQLDLNHNDRDALLRHCQEFVPSSGDAREDSRLADALEALAVALEQALLMKHE</sequence>
<accession>A0A1B2F4I5</accession>
<protein>
    <submittedName>
        <fullName evidence="1">Uncharacterized protein</fullName>
    </submittedName>
</protein>
<dbReference type="EMBL" id="CP016634">
    <property type="protein sequence ID" value="ANY87086.1"/>
    <property type="molecule type" value="Genomic_DNA"/>
</dbReference>
<dbReference type="RefSeq" id="WP_139139921.1">
    <property type="nucleotide sequence ID" value="NZ_CP016634.1"/>
</dbReference>
<dbReference type="AlphaFoldDB" id="A0A1B2F4I5"/>
<evidence type="ECO:0000313" key="1">
    <source>
        <dbReference type="EMBL" id="ANY87086.1"/>
    </source>
</evidence>
<proteinExistence type="predicted"/>
<organism evidence="1">
    <name type="scientific">Pseudomonas putida</name>
    <name type="common">Arthrobacter siderocapsulatus</name>
    <dbReference type="NCBI Taxonomy" id="303"/>
    <lineage>
        <taxon>Bacteria</taxon>
        <taxon>Pseudomonadati</taxon>
        <taxon>Pseudomonadota</taxon>
        <taxon>Gammaproteobacteria</taxon>
        <taxon>Pseudomonadales</taxon>
        <taxon>Pseudomonadaceae</taxon>
        <taxon>Pseudomonas</taxon>
    </lineage>
</organism>